<gene>
    <name evidence="1" type="ORF">S03H2_71185</name>
</gene>
<feature type="non-terminal residue" evidence="1">
    <location>
        <position position="1"/>
    </location>
</feature>
<reference evidence="1" key="1">
    <citation type="journal article" date="2014" name="Front. Microbiol.">
        <title>High frequency of phylogenetically diverse reductive dehalogenase-homologous genes in deep subseafloor sedimentary metagenomes.</title>
        <authorList>
            <person name="Kawai M."/>
            <person name="Futagami T."/>
            <person name="Toyoda A."/>
            <person name="Takaki Y."/>
            <person name="Nishi S."/>
            <person name="Hori S."/>
            <person name="Arai W."/>
            <person name="Tsubouchi T."/>
            <person name="Morono Y."/>
            <person name="Uchiyama I."/>
            <person name="Ito T."/>
            <person name="Fujiyama A."/>
            <person name="Inagaki F."/>
            <person name="Takami H."/>
        </authorList>
    </citation>
    <scope>NUCLEOTIDE SEQUENCE</scope>
    <source>
        <strain evidence="1">Expedition CK06-06</strain>
    </source>
</reference>
<dbReference type="AlphaFoldDB" id="X1K0W2"/>
<comment type="caution">
    <text evidence="1">The sequence shown here is derived from an EMBL/GenBank/DDBJ whole genome shotgun (WGS) entry which is preliminary data.</text>
</comment>
<dbReference type="EMBL" id="BARU01047542">
    <property type="protein sequence ID" value="GAI00128.1"/>
    <property type="molecule type" value="Genomic_DNA"/>
</dbReference>
<proteinExistence type="predicted"/>
<protein>
    <submittedName>
        <fullName evidence="1">Uncharacterized protein</fullName>
    </submittedName>
</protein>
<name>X1K0W2_9ZZZZ</name>
<accession>X1K0W2</accession>
<sequence>YHCAHHWHLLRDDGYLVCLFCVAAGVENPIQWPWELGMTHYDGNPGVLTP</sequence>
<evidence type="ECO:0000313" key="1">
    <source>
        <dbReference type="EMBL" id="GAI00128.1"/>
    </source>
</evidence>
<organism evidence="1">
    <name type="scientific">marine sediment metagenome</name>
    <dbReference type="NCBI Taxonomy" id="412755"/>
    <lineage>
        <taxon>unclassified sequences</taxon>
        <taxon>metagenomes</taxon>
        <taxon>ecological metagenomes</taxon>
    </lineage>
</organism>